<feature type="transmembrane region" description="Helical" evidence="11">
    <location>
        <begin position="96"/>
        <end position="115"/>
    </location>
</feature>
<evidence type="ECO:0000256" key="9">
    <source>
        <dbReference type="ARBA" id="ARBA00023049"/>
    </source>
</evidence>
<dbReference type="InterPro" id="IPR036034">
    <property type="entry name" value="PDZ_sf"/>
</dbReference>
<evidence type="ECO:0000256" key="4">
    <source>
        <dbReference type="ARBA" id="ARBA00022670"/>
    </source>
</evidence>
<dbReference type="PROSITE" id="PS50106">
    <property type="entry name" value="PDZ"/>
    <property type="match status" value="1"/>
</dbReference>
<dbReference type="STRING" id="467210.HMPREF1866_01252"/>
<evidence type="ECO:0000256" key="6">
    <source>
        <dbReference type="ARBA" id="ARBA00022801"/>
    </source>
</evidence>
<keyword evidence="8 11" id="KW-1133">Transmembrane helix</keyword>
<keyword evidence="9 11" id="KW-0482">Metalloprotease</keyword>
<keyword evidence="11" id="KW-0479">Metal-binding</keyword>
<dbReference type="Pfam" id="PF02163">
    <property type="entry name" value="Peptidase_M50"/>
    <property type="match status" value="1"/>
</dbReference>
<dbReference type="CDD" id="cd06163">
    <property type="entry name" value="S2P-M50_PDZ_RseP-like"/>
    <property type="match status" value="1"/>
</dbReference>
<dbReference type="Pfam" id="PF17820">
    <property type="entry name" value="PDZ_6"/>
    <property type="match status" value="1"/>
</dbReference>
<dbReference type="AlphaFoldDB" id="A0A133ZRC4"/>
<evidence type="ECO:0000256" key="3">
    <source>
        <dbReference type="ARBA" id="ARBA00007931"/>
    </source>
</evidence>
<dbReference type="CDD" id="cd23081">
    <property type="entry name" value="cpPDZ_EcRseP-like"/>
    <property type="match status" value="1"/>
</dbReference>
<dbReference type="SUPFAM" id="SSF50156">
    <property type="entry name" value="PDZ domain-like"/>
    <property type="match status" value="1"/>
</dbReference>
<dbReference type="Proteomes" id="UP000070394">
    <property type="component" value="Unassembled WGS sequence"/>
</dbReference>
<dbReference type="PANTHER" id="PTHR42837:SF2">
    <property type="entry name" value="MEMBRANE METALLOPROTEASE ARASP2, CHLOROPLASTIC-RELATED"/>
    <property type="match status" value="1"/>
</dbReference>
<proteinExistence type="inferred from homology"/>
<dbReference type="SMART" id="SM00228">
    <property type="entry name" value="PDZ"/>
    <property type="match status" value="1"/>
</dbReference>
<keyword evidence="14" id="KW-1185">Reference proteome</keyword>
<feature type="transmembrane region" description="Helical" evidence="11">
    <location>
        <begin position="263"/>
        <end position="285"/>
    </location>
</feature>
<dbReference type="InterPro" id="IPR041489">
    <property type="entry name" value="PDZ_6"/>
</dbReference>
<evidence type="ECO:0000256" key="8">
    <source>
        <dbReference type="ARBA" id="ARBA00022989"/>
    </source>
</evidence>
<evidence type="ECO:0000256" key="11">
    <source>
        <dbReference type="RuleBase" id="RU362031"/>
    </source>
</evidence>
<dbReference type="PANTHER" id="PTHR42837">
    <property type="entry name" value="REGULATOR OF SIGMA-E PROTEASE RSEP"/>
    <property type="match status" value="1"/>
</dbReference>
<dbReference type="PATRIC" id="fig|467210.3.peg.1242"/>
<organism evidence="13 14">
    <name type="scientific">Lachnoanaerobaculum saburreum</name>
    <dbReference type="NCBI Taxonomy" id="467210"/>
    <lineage>
        <taxon>Bacteria</taxon>
        <taxon>Bacillati</taxon>
        <taxon>Bacillota</taxon>
        <taxon>Clostridia</taxon>
        <taxon>Lachnospirales</taxon>
        <taxon>Lachnospiraceae</taxon>
        <taxon>Lachnoanaerobaculum</taxon>
    </lineage>
</organism>
<keyword evidence="10 11" id="KW-0472">Membrane</keyword>
<evidence type="ECO:0000313" key="14">
    <source>
        <dbReference type="Proteomes" id="UP000070394"/>
    </source>
</evidence>
<keyword evidence="7 11" id="KW-0862">Zinc</keyword>
<dbReference type="GO" id="GO:0046872">
    <property type="term" value="F:metal ion binding"/>
    <property type="evidence" value="ECO:0007669"/>
    <property type="project" value="UniProtKB-KW"/>
</dbReference>
<comment type="cofactor">
    <cofactor evidence="1 11">
        <name>Zn(2+)</name>
        <dbReference type="ChEBI" id="CHEBI:29105"/>
    </cofactor>
</comment>
<feature type="domain" description="PDZ" evidence="12">
    <location>
        <begin position="119"/>
        <end position="174"/>
    </location>
</feature>
<dbReference type="RefSeq" id="WP_060931058.1">
    <property type="nucleotide sequence ID" value="NZ_KQ959814.1"/>
</dbReference>
<sequence length="345" mass="37968">MNIVIALIIFGVIVLIHEFGHFLFAKLSGVKVVEFSVGMGPRLFSIKGKETKYSLKLLPLGGSCQMYGEDEDEDEPGSFNSAPLIGRIATVAAGPIFNFILAFFVAIFIVGNVGVDKPVISGLMDGLPAQSSGLQKGDVIEKINGRHVDFYRDLSTYLFLHQGKDITLSIKRNGNEEKNISITPVYNEKYSQYMIGIESSGYQKLSSPIEVLKYSVLEVKYTVSTTVDSLLYLLHGKANANEISGPVGIVSMIGNTVNESKPYGIFVVLLSLSQMVLLLSANLGVMNLLPLPALDGGRLIFLFLEGIFRRPLNRKVEGYIHLAGFAFLMLLMVFVMFNDIRRIIL</sequence>
<evidence type="ECO:0000313" key="13">
    <source>
        <dbReference type="EMBL" id="KXB57966.1"/>
    </source>
</evidence>
<dbReference type="GO" id="GO:0004222">
    <property type="term" value="F:metalloendopeptidase activity"/>
    <property type="evidence" value="ECO:0007669"/>
    <property type="project" value="InterPro"/>
</dbReference>
<dbReference type="OrthoDB" id="9782003at2"/>
<evidence type="ECO:0000256" key="5">
    <source>
        <dbReference type="ARBA" id="ARBA00022692"/>
    </source>
</evidence>
<evidence type="ECO:0000259" key="12">
    <source>
        <dbReference type="PROSITE" id="PS50106"/>
    </source>
</evidence>
<feature type="transmembrane region" description="Helical" evidence="11">
    <location>
        <begin position="318"/>
        <end position="337"/>
    </location>
</feature>
<keyword evidence="5 11" id="KW-0812">Transmembrane</keyword>
<dbReference type="InterPro" id="IPR001478">
    <property type="entry name" value="PDZ"/>
</dbReference>
<gene>
    <name evidence="13" type="ORF">HMPREF1866_01252</name>
</gene>
<protein>
    <recommendedName>
        <fullName evidence="11">Zinc metalloprotease</fullName>
        <ecNumber evidence="11">3.4.24.-</ecNumber>
    </recommendedName>
</protein>
<evidence type="ECO:0000256" key="10">
    <source>
        <dbReference type="ARBA" id="ARBA00023136"/>
    </source>
</evidence>
<dbReference type="EC" id="3.4.24.-" evidence="11"/>
<comment type="subcellular location">
    <subcellularLocation>
        <location evidence="2">Membrane</location>
        <topology evidence="2">Multi-pass membrane protein</topology>
    </subcellularLocation>
</comment>
<comment type="similarity">
    <text evidence="3 11">Belongs to the peptidase M50B family.</text>
</comment>
<dbReference type="NCBIfam" id="TIGR00054">
    <property type="entry name" value="RIP metalloprotease RseP"/>
    <property type="match status" value="1"/>
</dbReference>
<name>A0A133ZRC4_9FIRM</name>
<keyword evidence="6 11" id="KW-0378">Hydrolase</keyword>
<keyword evidence="4 13" id="KW-0645">Protease</keyword>
<comment type="caution">
    <text evidence="13">The sequence shown here is derived from an EMBL/GenBank/DDBJ whole genome shotgun (WGS) entry which is preliminary data.</text>
</comment>
<reference evidence="14" key="1">
    <citation type="submission" date="2016-01" db="EMBL/GenBank/DDBJ databases">
        <authorList>
            <person name="Mitreva M."/>
            <person name="Pepin K.H."/>
            <person name="Mihindukulasuriya K.A."/>
            <person name="Fulton R."/>
            <person name="Fronick C."/>
            <person name="O'Laughlin M."/>
            <person name="Miner T."/>
            <person name="Herter B."/>
            <person name="Rosa B.A."/>
            <person name="Cordes M."/>
            <person name="Tomlinson C."/>
            <person name="Wollam A."/>
            <person name="Palsikar V.B."/>
            <person name="Mardis E.R."/>
            <person name="Wilson R.K."/>
        </authorList>
    </citation>
    <scope>NUCLEOTIDE SEQUENCE [LARGE SCALE GENOMIC DNA]</scope>
    <source>
        <strain evidence="14">DNF00896</strain>
    </source>
</reference>
<dbReference type="GO" id="GO:0016020">
    <property type="term" value="C:membrane"/>
    <property type="evidence" value="ECO:0007669"/>
    <property type="project" value="UniProtKB-SubCell"/>
</dbReference>
<dbReference type="InterPro" id="IPR004387">
    <property type="entry name" value="Pept_M50_Zn"/>
</dbReference>
<dbReference type="GO" id="GO:0006508">
    <property type="term" value="P:proteolysis"/>
    <property type="evidence" value="ECO:0007669"/>
    <property type="project" value="UniProtKB-KW"/>
</dbReference>
<dbReference type="InterPro" id="IPR008915">
    <property type="entry name" value="Peptidase_M50"/>
</dbReference>
<evidence type="ECO:0000256" key="2">
    <source>
        <dbReference type="ARBA" id="ARBA00004141"/>
    </source>
</evidence>
<evidence type="ECO:0000256" key="1">
    <source>
        <dbReference type="ARBA" id="ARBA00001947"/>
    </source>
</evidence>
<accession>A0A133ZRC4</accession>
<evidence type="ECO:0000256" key="7">
    <source>
        <dbReference type="ARBA" id="ARBA00022833"/>
    </source>
</evidence>
<dbReference type="EMBL" id="LSDA01000066">
    <property type="protein sequence ID" value="KXB57966.1"/>
    <property type="molecule type" value="Genomic_DNA"/>
</dbReference>
<dbReference type="Gene3D" id="2.30.42.10">
    <property type="match status" value="1"/>
</dbReference>